<evidence type="ECO:0000313" key="2">
    <source>
        <dbReference type="Proteomes" id="UP001652583"/>
    </source>
</evidence>
<keyword evidence="2" id="KW-1185">Reference proteome</keyword>
<dbReference type="RefSeq" id="XP_053072145.1">
    <property type="nucleotide sequence ID" value="XM_053216170.1"/>
</dbReference>
<reference evidence="3" key="1">
    <citation type="submission" date="2025-08" db="UniProtKB">
        <authorList>
            <consortium name="RefSeq"/>
        </authorList>
    </citation>
    <scope>IDENTIFICATION</scope>
    <source>
        <tissue evidence="3">Blood</tissue>
    </source>
</reference>
<feature type="compositionally biased region" description="Low complexity" evidence="1">
    <location>
        <begin position="98"/>
        <end position="132"/>
    </location>
</feature>
<evidence type="ECO:0000256" key="1">
    <source>
        <dbReference type="SAM" id="MobiDB-lite"/>
    </source>
</evidence>
<feature type="compositionally biased region" description="Gly residues" evidence="1">
    <location>
        <begin position="169"/>
        <end position="180"/>
    </location>
</feature>
<feature type="compositionally biased region" description="Basic and acidic residues" evidence="1">
    <location>
        <begin position="198"/>
        <end position="209"/>
    </location>
</feature>
<dbReference type="Proteomes" id="UP001652583">
    <property type="component" value="Chromosome B1"/>
</dbReference>
<name>A0ABM3PKE4_ACIJB</name>
<feature type="compositionally biased region" description="Polar residues" evidence="1">
    <location>
        <begin position="42"/>
        <end position="56"/>
    </location>
</feature>
<proteinExistence type="predicted"/>
<feature type="compositionally biased region" description="Low complexity" evidence="1">
    <location>
        <begin position="159"/>
        <end position="168"/>
    </location>
</feature>
<dbReference type="GeneID" id="128314279"/>
<organism evidence="2 3">
    <name type="scientific">Acinonyx jubatus</name>
    <name type="common">Cheetah</name>
    <dbReference type="NCBI Taxonomy" id="32536"/>
    <lineage>
        <taxon>Eukaryota</taxon>
        <taxon>Metazoa</taxon>
        <taxon>Chordata</taxon>
        <taxon>Craniata</taxon>
        <taxon>Vertebrata</taxon>
        <taxon>Euteleostomi</taxon>
        <taxon>Mammalia</taxon>
        <taxon>Eutheria</taxon>
        <taxon>Laurasiatheria</taxon>
        <taxon>Carnivora</taxon>
        <taxon>Feliformia</taxon>
        <taxon>Felidae</taxon>
        <taxon>Felinae</taxon>
        <taxon>Acinonyx</taxon>
    </lineage>
</organism>
<sequence>MYSYKDATQALCPKMGVPPPRLWSPSLPQREGGAGACRWGSPSGQLAPCSSHSPGQSAARGSRLSHPGSRRGGGNWRTRSSWPSSRSRPSRPSPAGLQPRGAAGVAGQVPAPRCCARPLPLPTRSARPAAPLALPPPPRRGPSLYYGNGDIQRERLARTAAPGSRAAGGSVGGAGCGGRAAGALARAPAPRPSGPPAPDRRGASPEPRPRWLRGLRASPGRPGSRAGRGRIRRFGREPAAALVYGKVSRRAPGLHVAEQGRLSHVRVQKSLPSRPEIKHEAKGKDTPRNKVFWNFHLLCFYNSKPEMGEEILEMKWNKRDSGNPVTEAENFSWLTSNSESKTSIFSTLASEKSFSDCKKVSWPPRFLTCCQSTKRLQS</sequence>
<evidence type="ECO:0000313" key="3">
    <source>
        <dbReference type="RefSeq" id="XP_053072145.1"/>
    </source>
</evidence>
<gene>
    <name evidence="3" type="primary">LOC128314279</name>
</gene>
<feature type="compositionally biased region" description="Low complexity" evidence="1">
    <location>
        <begin position="216"/>
        <end position="225"/>
    </location>
</feature>
<accession>A0ABM3PKE4</accession>
<feature type="region of interest" description="Disordered" evidence="1">
    <location>
        <begin position="11"/>
        <end position="146"/>
    </location>
</feature>
<protein>
    <submittedName>
        <fullName evidence="3">Translation initiation factor IF-2-like</fullName>
    </submittedName>
</protein>
<feature type="region of interest" description="Disordered" evidence="1">
    <location>
        <begin position="159"/>
        <end position="232"/>
    </location>
</feature>